<dbReference type="Gene3D" id="3.40.50.1000">
    <property type="entry name" value="HAD superfamily/HAD-like"/>
    <property type="match status" value="1"/>
</dbReference>
<dbReference type="InterPro" id="IPR041492">
    <property type="entry name" value="HAD_2"/>
</dbReference>
<comment type="caution">
    <text evidence="1">The sequence shown here is derived from an EMBL/GenBank/DDBJ whole genome shotgun (WGS) entry which is preliminary data.</text>
</comment>
<name>A0A9E2KM80_9GAMM</name>
<dbReference type="Gene3D" id="1.10.150.240">
    <property type="entry name" value="Putative phosphatase, domain 2"/>
    <property type="match status" value="1"/>
</dbReference>
<dbReference type="CDD" id="cd02603">
    <property type="entry name" value="HAD_sEH-N_like"/>
    <property type="match status" value="1"/>
</dbReference>
<evidence type="ECO:0000313" key="2">
    <source>
        <dbReference type="Proteomes" id="UP000824150"/>
    </source>
</evidence>
<protein>
    <submittedName>
        <fullName evidence="1">HAD family phosphatase</fullName>
    </submittedName>
</protein>
<dbReference type="SFLD" id="SFLDS00003">
    <property type="entry name" value="Haloacid_Dehalogenase"/>
    <property type="match status" value="1"/>
</dbReference>
<dbReference type="NCBIfam" id="TIGR01509">
    <property type="entry name" value="HAD-SF-IA-v3"/>
    <property type="match status" value="1"/>
</dbReference>
<dbReference type="PANTHER" id="PTHR43611:SF3">
    <property type="entry name" value="FLAVIN MONONUCLEOTIDE HYDROLASE 1, CHLOROPLATIC"/>
    <property type="match status" value="1"/>
</dbReference>
<dbReference type="InterPro" id="IPR023214">
    <property type="entry name" value="HAD_sf"/>
</dbReference>
<accession>A0A9E2KM80</accession>
<gene>
    <name evidence="1" type="ORF">IAA31_02670</name>
</gene>
<dbReference type="Pfam" id="PF13419">
    <property type="entry name" value="HAD_2"/>
    <property type="match status" value="1"/>
</dbReference>
<dbReference type="SUPFAM" id="SSF56784">
    <property type="entry name" value="HAD-like"/>
    <property type="match status" value="1"/>
</dbReference>
<dbReference type="InterPro" id="IPR006439">
    <property type="entry name" value="HAD-SF_hydro_IA"/>
</dbReference>
<sequence>MSIKNIIFDFGGVLMDWNPRYFYNEVFHDAAKADAFIQNICTPEWNAQMDEGRSFAECIKEKQAEHPEFAREIGMYFEGWPKMLKGPIPEGVAMLEELKESGEFHLFGLTNWSAETIDYAFNTYPFLKNSFAKVIVSGYEHLKKPEPLIFERLIHKTGIVTRESLFIDDSLPNVRTSRAMGIAAIHCVDFQATKAEITRLTGFRFKR</sequence>
<dbReference type="AlphaFoldDB" id="A0A9E2KM80"/>
<reference evidence="1" key="2">
    <citation type="submission" date="2021-04" db="EMBL/GenBank/DDBJ databases">
        <authorList>
            <person name="Gilroy R."/>
        </authorList>
    </citation>
    <scope>NUCLEOTIDE SEQUENCE</scope>
    <source>
        <strain evidence="1">687</strain>
    </source>
</reference>
<evidence type="ECO:0000313" key="1">
    <source>
        <dbReference type="EMBL" id="MBU3826376.1"/>
    </source>
</evidence>
<organism evidence="1 2">
    <name type="scientific">Candidatus Anaerobiospirillum merdipullorum</name>
    <dbReference type="NCBI Taxonomy" id="2838450"/>
    <lineage>
        <taxon>Bacteria</taxon>
        <taxon>Pseudomonadati</taxon>
        <taxon>Pseudomonadota</taxon>
        <taxon>Gammaproteobacteria</taxon>
        <taxon>Aeromonadales</taxon>
        <taxon>Succinivibrionaceae</taxon>
        <taxon>Anaerobiospirillum</taxon>
    </lineage>
</organism>
<reference evidence="1" key="1">
    <citation type="journal article" date="2021" name="PeerJ">
        <title>Extensive microbial diversity within the chicken gut microbiome revealed by metagenomics and culture.</title>
        <authorList>
            <person name="Gilroy R."/>
            <person name="Ravi A."/>
            <person name="Getino M."/>
            <person name="Pursley I."/>
            <person name="Horton D.L."/>
            <person name="Alikhan N.F."/>
            <person name="Baker D."/>
            <person name="Gharbi K."/>
            <person name="Hall N."/>
            <person name="Watson M."/>
            <person name="Adriaenssens E.M."/>
            <person name="Foster-Nyarko E."/>
            <person name="Jarju S."/>
            <person name="Secka A."/>
            <person name="Antonio M."/>
            <person name="Oren A."/>
            <person name="Chaudhuri R.R."/>
            <person name="La Ragione R."/>
            <person name="Hildebrand F."/>
            <person name="Pallen M.J."/>
        </authorList>
    </citation>
    <scope>NUCLEOTIDE SEQUENCE</scope>
    <source>
        <strain evidence="1">687</strain>
    </source>
</reference>
<dbReference type="InterPro" id="IPR036412">
    <property type="entry name" value="HAD-like_sf"/>
</dbReference>
<dbReference type="Proteomes" id="UP000824150">
    <property type="component" value="Unassembled WGS sequence"/>
</dbReference>
<dbReference type="SFLD" id="SFLDG01129">
    <property type="entry name" value="C1.5:_HAD__Beta-PGM__Phosphata"/>
    <property type="match status" value="1"/>
</dbReference>
<dbReference type="InterPro" id="IPR023198">
    <property type="entry name" value="PGP-like_dom2"/>
</dbReference>
<dbReference type="PANTHER" id="PTHR43611">
    <property type="entry name" value="ALPHA-D-GLUCOSE 1-PHOSPHATE PHOSPHATASE"/>
    <property type="match status" value="1"/>
</dbReference>
<proteinExistence type="predicted"/>
<dbReference type="EMBL" id="JAHLFG010000028">
    <property type="protein sequence ID" value="MBU3826376.1"/>
    <property type="molecule type" value="Genomic_DNA"/>
</dbReference>